<evidence type="ECO:0000313" key="2">
    <source>
        <dbReference type="EMBL" id="GAA6499307.1"/>
    </source>
</evidence>
<keyword evidence="3" id="KW-1185">Reference proteome</keyword>
<reference evidence="2 3" key="1">
    <citation type="submission" date="2024-04" db="EMBL/GenBank/DDBJ databases">
        <title>Defined microbial consortia suppress multidrug-resistant proinflammatory Enterobacteriaceae via ecological control.</title>
        <authorList>
            <person name="Furuichi M."/>
            <person name="Kawaguchi T."/>
            <person name="Pust M."/>
            <person name="Yasuma K."/>
            <person name="Plichta D."/>
            <person name="Hasegawa N."/>
            <person name="Ohya T."/>
            <person name="Bhattarai S."/>
            <person name="Sasajima S."/>
            <person name="Aoto Y."/>
            <person name="Tuganbaev T."/>
            <person name="Yaginuma M."/>
            <person name="Ueda M."/>
            <person name="Okahashi N."/>
            <person name="Amafuji K."/>
            <person name="Kiridooshi Y."/>
            <person name="Sugita K."/>
            <person name="Strazar M."/>
            <person name="Skelly A."/>
            <person name="Suda W."/>
            <person name="Hattori M."/>
            <person name="Nakamoto N."/>
            <person name="Caballero S."/>
            <person name="Norman J."/>
            <person name="Olle B."/>
            <person name="Tanoue T."/>
            <person name="Arita M."/>
            <person name="Bucci V."/>
            <person name="Atarashi K."/>
            <person name="Xavier R."/>
            <person name="Honda K."/>
        </authorList>
    </citation>
    <scope>NUCLEOTIDE SEQUENCE [LARGE SCALE GENOMIC DNA]</scope>
    <source>
        <strain evidence="3">k34-0107-D12</strain>
    </source>
</reference>
<protein>
    <recommendedName>
        <fullName evidence="1">C3H1-type domain-containing protein</fullName>
    </recommendedName>
</protein>
<evidence type="ECO:0000259" key="1">
    <source>
        <dbReference type="PROSITE" id="PS50103"/>
    </source>
</evidence>
<proteinExistence type="predicted"/>
<dbReference type="PROSITE" id="PS50103">
    <property type="entry name" value="ZF_C3H1"/>
    <property type="match status" value="1"/>
</dbReference>
<dbReference type="EMBL" id="BAABZQ010000001">
    <property type="protein sequence ID" value="GAA6499307.1"/>
    <property type="molecule type" value="Genomic_DNA"/>
</dbReference>
<sequence>MTREEVIRMAKYREMPCKYYIALGQCKKGREACHKTYCQHCGKYEPRARARSVNKKKQYNETQRSKISA</sequence>
<organism evidence="2 3">
    <name type="scientific">Blautia parvula</name>
    <dbReference type="NCBI Taxonomy" id="2877527"/>
    <lineage>
        <taxon>Bacteria</taxon>
        <taxon>Bacillati</taxon>
        <taxon>Bacillota</taxon>
        <taxon>Clostridia</taxon>
        <taxon>Lachnospirales</taxon>
        <taxon>Lachnospiraceae</taxon>
        <taxon>Blautia</taxon>
    </lineage>
</organism>
<feature type="domain" description="C3H1-type" evidence="1">
    <location>
        <begin position="11"/>
        <end position="43"/>
    </location>
</feature>
<accession>A0ABQ0BRZ1</accession>
<dbReference type="Proteomes" id="UP001600941">
    <property type="component" value="Unassembled WGS sequence"/>
</dbReference>
<evidence type="ECO:0000313" key="3">
    <source>
        <dbReference type="Proteomes" id="UP001600941"/>
    </source>
</evidence>
<gene>
    <name evidence="2" type="ORF">K340107D12_21230</name>
</gene>
<dbReference type="InterPro" id="IPR000571">
    <property type="entry name" value="Znf_CCCH"/>
</dbReference>
<name>A0ABQ0BRZ1_9FIRM</name>
<comment type="caution">
    <text evidence="2">The sequence shown here is derived from an EMBL/GenBank/DDBJ whole genome shotgun (WGS) entry which is preliminary data.</text>
</comment>